<feature type="chain" id="PRO_5047051200" description="DUF3300 domain-containing protein" evidence="2">
    <location>
        <begin position="23"/>
        <end position="166"/>
    </location>
</feature>
<evidence type="ECO:0000313" key="4">
    <source>
        <dbReference type="Proteomes" id="UP000651271"/>
    </source>
</evidence>
<protein>
    <recommendedName>
        <fullName evidence="5">DUF3300 domain-containing protein</fullName>
    </recommendedName>
</protein>
<feature type="signal peptide" evidence="2">
    <location>
        <begin position="1"/>
        <end position="22"/>
    </location>
</feature>
<evidence type="ECO:0000313" key="3">
    <source>
        <dbReference type="EMBL" id="MBD1430885.1"/>
    </source>
</evidence>
<evidence type="ECO:0000256" key="1">
    <source>
        <dbReference type="SAM" id="MobiDB-lite"/>
    </source>
</evidence>
<name>A0ABR7YHU0_9SPHI</name>
<reference evidence="3 4" key="1">
    <citation type="submission" date="2020-08" db="EMBL/GenBank/DDBJ databases">
        <title>Sphingobacterium sp. DN04309 isolated from aquaculture water.</title>
        <authorList>
            <person name="Zhang M."/>
        </authorList>
    </citation>
    <scope>NUCLEOTIDE SEQUENCE [LARGE SCALE GENOMIC DNA]</scope>
    <source>
        <strain evidence="3 4">DN04309</strain>
    </source>
</reference>
<dbReference type="EMBL" id="JACOIJ010000043">
    <property type="protein sequence ID" value="MBD1430885.1"/>
    <property type="molecule type" value="Genomic_DNA"/>
</dbReference>
<feature type="compositionally biased region" description="Basic and acidic residues" evidence="1">
    <location>
        <begin position="121"/>
        <end position="153"/>
    </location>
</feature>
<dbReference type="Proteomes" id="UP000651271">
    <property type="component" value="Unassembled WGS sequence"/>
</dbReference>
<evidence type="ECO:0000256" key="2">
    <source>
        <dbReference type="SAM" id="SignalP"/>
    </source>
</evidence>
<proteinExistence type="predicted"/>
<sequence length="166" mass="20317">MKKLLYFTLLMGGLFITQTSKAQISVNINIGSQPLWGPVGYDYARFYYIPEIDVYYNVASRKYTYYHGNRWVTKSKLPSRYRHVNLFSTYKVVINDNNPWRYHRDHRNSYARYASHRHQPVLRDARHDRPRHVVERRAPSRDIKHYKKMEKERNKHNKHHKNDRRR</sequence>
<organism evidence="3 4">
    <name type="scientific">Sphingobacterium litopenaei</name>
    <dbReference type="NCBI Taxonomy" id="2763500"/>
    <lineage>
        <taxon>Bacteria</taxon>
        <taxon>Pseudomonadati</taxon>
        <taxon>Bacteroidota</taxon>
        <taxon>Sphingobacteriia</taxon>
        <taxon>Sphingobacteriales</taxon>
        <taxon>Sphingobacteriaceae</taxon>
        <taxon>Sphingobacterium</taxon>
    </lineage>
</organism>
<feature type="compositionally biased region" description="Basic residues" evidence="1">
    <location>
        <begin position="154"/>
        <end position="166"/>
    </location>
</feature>
<keyword evidence="4" id="KW-1185">Reference proteome</keyword>
<gene>
    <name evidence="3" type="ORF">H8B04_15205</name>
</gene>
<feature type="region of interest" description="Disordered" evidence="1">
    <location>
        <begin position="115"/>
        <end position="166"/>
    </location>
</feature>
<dbReference type="RefSeq" id="WP_190302886.1">
    <property type="nucleotide sequence ID" value="NZ_JACOIJ010000043.1"/>
</dbReference>
<evidence type="ECO:0008006" key="5">
    <source>
        <dbReference type="Google" id="ProtNLM"/>
    </source>
</evidence>
<accession>A0ABR7YHU0</accession>
<keyword evidence="2" id="KW-0732">Signal</keyword>
<comment type="caution">
    <text evidence="3">The sequence shown here is derived from an EMBL/GenBank/DDBJ whole genome shotgun (WGS) entry which is preliminary data.</text>
</comment>